<dbReference type="InterPro" id="IPR036621">
    <property type="entry name" value="Anticodon-bd_dom_sf"/>
</dbReference>
<evidence type="ECO:0000256" key="4">
    <source>
        <dbReference type="ARBA" id="ARBA00023146"/>
    </source>
</evidence>
<evidence type="ECO:0000313" key="6">
    <source>
        <dbReference type="EMBL" id="KAG2379002.1"/>
    </source>
</evidence>
<feature type="domain" description="Aminoacyl-transfer RNA synthetases class-II family profile" evidence="5">
    <location>
        <begin position="1"/>
        <end position="212"/>
    </location>
</feature>
<evidence type="ECO:0000256" key="3">
    <source>
        <dbReference type="ARBA" id="ARBA00022840"/>
    </source>
</evidence>
<dbReference type="InterPro" id="IPR002314">
    <property type="entry name" value="aa-tRNA-synt_IIb"/>
</dbReference>
<dbReference type="SUPFAM" id="SSF52954">
    <property type="entry name" value="Class II aaRS ABD-related"/>
    <property type="match status" value="1"/>
</dbReference>
<dbReference type="PROSITE" id="PS50862">
    <property type="entry name" value="AA_TRNA_LIGASE_II"/>
    <property type="match status" value="1"/>
</dbReference>
<gene>
    <name evidence="6" type="ORF">C9374_007640</name>
</gene>
<proteinExistence type="predicted"/>
<dbReference type="Pfam" id="PF00587">
    <property type="entry name" value="tRNA-synt_2b"/>
    <property type="match status" value="1"/>
</dbReference>
<evidence type="ECO:0000313" key="7">
    <source>
        <dbReference type="Proteomes" id="UP000816034"/>
    </source>
</evidence>
<dbReference type="EMBL" id="PYSW02000030">
    <property type="protein sequence ID" value="KAG2379002.1"/>
    <property type="molecule type" value="Genomic_DNA"/>
</dbReference>
<dbReference type="InterPro" id="IPR045864">
    <property type="entry name" value="aa-tRNA-synth_II/BPL/LPL"/>
</dbReference>
<dbReference type="InterPro" id="IPR004154">
    <property type="entry name" value="Anticodon-bd"/>
</dbReference>
<dbReference type="InterPro" id="IPR006195">
    <property type="entry name" value="aa-tRNA-synth_II"/>
</dbReference>
<dbReference type="Pfam" id="PF03129">
    <property type="entry name" value="HGTP_anticodon"/>
    <property type="match status" value="1"/>
</dbReference>
<name>A0AA88KG92_NAELO</name>
<accession>A0AA88KG92</accession>
<dbReference type="Proteomes" id="UP000816034">
    <property type="component" value="Unassembled WGS sequence"/>
</dbReference>
<dbReference type="GO" id="GO:0006426">
    <property type="term" value="P:glycyl-tRNA aminoacylation"/>
    <property type="evidence" value="ECO:0007669"/>
    <property type="project" value="TreeGrafter"/>
</dbReference>
<dbReference type="Gene3D" id="3.40.50.800">
    <property type="entry name" value="Anticodon-binding domain"/>
    <property type="match status" value="1"/>
</dbReference>
<dbReference type="GO" id="GO:0004820">
    <property type="term" value="F:glycine-tRNA ligase activity"/>
    <property type="evidence" value="ECO:0007669"/>
    <property type="project" value="TreeGrafter"/>
</dbReference>
<dbReference type="PANTHER" id="PTHR10745:SF8">
    <property type="entry name" value="DNA POLYMERASE SUBUNIT GAMMA-2, MITOCHONDRIAL"/>
    <property type="match status" value="1"/>
</dbReference>
<dbReference type="NCBIfam" id="NF003211">
    <property type="entry name" value="PRK04173.1"/>
    <property type="match status" value="1"/>
</dbReference>
<keyword evidence="2" id="KW-0547">Nucleotide-binding</keyword>
<dbReference type="Gene3D" id="3.30.930.10">
    <property type="entry name" value="Bira Bifunctional Protein, Domain 2"/>
    <property type="match status" value="1"/>
</dbReference>
<keyword evidence="4" id="KW-0030">Aminoacyl-tRNA synthetase</keyword>
<evidence type="ECO:0000259" key="5">
    <source>
        <dbReference type="PROSITE" id="PS50862"/>
    </source>
</evidence>
<dbReference type="GO" id="GO:0005737">
    <property type="term" value="C:cytoplasm"/>
    <property type="evidence" value="ECO:0007669"/>
    <property type="project" value="TreeGrafter"/>
</dbReference>
<dbReference type="AlphaFoldDB" id="A0AA88KG92"/>
<evidence type="ECO:0000256" key="1">
    <source>
        <dbReference type="ARBA" id="ARBA00022598"/>
    </source>
</evidence>
<dbReference type="PRINTS" id="PR01043">
    <property type="entry name" value="TRNASYNTHGLY"/>
</dbReference>
<dbReference type="InterPro" id="IPR027031">
    <property type="entry name" value="Gly-tRNA_synthase/POLG2"/>
</dbReference>
<dbReference type="RefSeq" id="XP_044546264.1">
    <property type="nucleotide sequence ID" value="XM_044697628.1"/>
</dbReference>
<keyword evidence="1" id="KW-0436">Ligase</keyword>
<keyword evidence="7" id="KW-1185">Reference proteome</keyword>
<comment type="caution">
    <text evidence="6">The sequence shown here is derived from an EMBL/GenBank/DDBJ whole genome shotgun (WGS) entry which is preliminary data.</text>
</comment>
<dbReference type="SUPFAM" id="SSF55681">
    <property type="entry name" value="Class II aaRS and biotin synthetases"/>
    <property type="match status" value="1"/>
</dbReference>
<dbReference type="GeneID" id="68100094"/>
<dbReference type="PANTHER" id="PTHR10745">
    <property type="entry name" value="GLYCYL-TRNA SYNTHETASE/DNA POLYMERASE SUBUNIT GAMMA-2"/>
    <property type="match status" value="1"/>
</dbReference>
<dbReference type="GO" id="GO:0005524">
    <property type="term" value="F:ATP binding"/>
    <property type="evidence" value="ECO:0007669"/>
    <property type="project" value="UniProtKB-KW"/>
</dbReference>
<protein>
    <recommendedName>
        <fullName evidence="5">Aminoacyl-transfer RNA synthetases class-II family profile domain-containing protein</fullName>
    </recommendedName>
</protein>
<reference evidence="6 7" key="1">
    <citation type="journal article" date="2018" name="BMC Genomics">
        <title>The genome of Naegleria lovaniensis, the basis for a comparative approach to unravel pathogenicity factors of the human pathogenic amoeba N. fowleri.</title>
        <authorList>
            <person name="Liechti N."/>
            <person name="Schurch N."/>
            <person name="Bruggmann R."/>
            <person name="Wittwer M."/>
        </authorList>
    </citation>
    <scope>NUCLEOTIDE SEQUENCE [LARGE SCALE GENOMIC DNA]</scope>
    <source>
        <strain evidence="6 7">ATCC 30569</strain>
    </source>
</reference>
<evidence type="ECO:0000256" key="2">
    <source>
        <dbReference type="ARBA" id="ARBA00022741"/>
    </source>
</evidence>
<sequence>MYGPVEKEENTAYLRPETAQGIFINFNNVITTSRKRLPLGIGQIGKAFRNEISPRDFIFRTREFEQMELEYFCHPSTSSDYFKYWVNFCYEWLLKIGLRKENVRIYTKTQDLAHYSKETSDIEYLFPFGWSEIWGIANRTDYDLQAHAQPSKKKDRHTFEYVDPQTNERYVPHVVEPSAGVDRVLFSLLYDAYNVEDVPGEEEKRVVLKIHPDLAPYKFAVFPLQKKPAELMQKAEDIYNKLSTVVATDYDVSPSIGVLYRRHDEIGTPYCITVDHQTLKDNTVTIRDRDTMKQIRLSCDELLNNPQHLLKNSPFQSA</sequence>
<organism evidence="6 7">
    <name type="scientific">Naegleria lovaniensis</name>
    <name type="common">Amoeba</name>
    <dbReference type="NCBI Taxonomy" id="51637"/>
    <lineage>
        <taxon>Eukaryota</taxon>
        <taxon>Discoba</taxon>
        <taxon>Heterolobosea</taxon>
        <taxon>Tetramitia</taxon>
        <taxon>Eutetramitia</taxon>
        <taxon>Vahlkampfiidae</taxon>
        <taxon>Naegleria</taxon>
    </lineage>
</organism>
<keyword evidence="3" id="KW-0067">ATP-binding</keyword>